<dbReference type="Proteomes" id="UP000515152">
    <property type="component" value="Chromosome 26"/>
</dbReference>
<feature type="region of interest" description="Disordered" evidence="3">
    <location>
        <begin position="659"/>
        <end position="683"/>
    </location>
</feature>
<evidence type="ECO:0000313" key="7">
    <source>
        <dbReference type="RefSeq" id="XP_042559749.1"/>
    </source>
</evidence>
<name>A0A8M1KCW8_CLUHA</name>
<keyword evidence="4" id="KW-0812">Transmembrane</keyword>
<feature type="compositionally biased region" description="Low complexity" evidence="3">
    <location>
        <begin position="672"/>
        <end position="683"/>
    </location>
</feature>
<dbReference type="KEGG" id="char:105905772"/>
<evidence type="ECO:0000256" key="4">
    <source>
        <dbReference type="SAM" id="Phobius"/>
    </source>
</evidence>
<dbReference type="GeneID" id="105905772"/>
<keyword evidence="2" id="KW-0677">Repeat</keyword>
<keyword evidence="1" id="KW-0433">Leucine-rich repeat</keyword>
<proteinExistence type="predicted"/>
<organism evidence="6 7">
    <name type="scientific">Clupea harengus</name>
    <name type="common">Atlantic herring</name>
    <dbReference type="NCBI Taxonomy" id="7950"/>
    <lineage>
        <taxon>Eukaryota</taxon>
        <taxon>Metazoa</taxon>
        <taxon>Chordata</taxon>
        <taxon>Craniata</taxon>
        <taxon>Vertebrata</taxon>
        <taxon>Euteleostomi</taxon>
        <taxon>Actinopterygii</taxon>
        <taxon>Neopterygii</taxon>
        <taxon>Teleostei</taxon>
        <taxon>Clupei</taxon>
        <taxon>Clupeiformes</taxon>
        <taxon>Clupeoidei</taxon>
        <taxon>Clupeidae</taxon>
        <taxon>Clupea</taxon>
    </lineage>
</organism>
<dbReference type="OrthoDB" id="694479at2759"/>
<keyword evidence="4" id="KW-1133">Transmembrane helix</keyword>
<keyword evidence="6" id="KW-1185">Reference proteome</keyword>
<dbReference type="Pfam" id="PF13855">
    <property type="entry name" value="LRR_8"/>
    <property type="match status" value="1"/>
</dbReference>
<gene>
    <name evidence="7" type="primary">elfn1b</name>
</gene>
<sequence length="745" mass="80910">MQVLQMGFNRMRNLTEAMLRGLGKLQYLYLQANLIESVSANAFWECQDLENVDLSMNRLAALDGATFASLPKLTTCELYANPFGCTCELLGFLRWLASFPNRTRERMTCDSPPGFQGYSLLSQNPRLPAYRNALHALKTVCTDDDDHPRGGGGGGGGGGGPTTYLFGAAEVGGGGTPGGGGGRSRCGVLEECASGSPPTPEEPISTSRVHLGAGPVSGSRPVIRLKDLSTTLQGHTAVVSVHIPDPFRKMYVLVQYNNSFYTDIQPLKLPREELELSRLRPHTEYTYCVVSVRNALRFNETCLAIPTGPRAVRERPPGESRATHYIMTLLGTLFGMLLALGAAWHCVRKRRRDEERSRKLSQMKRSLMELRYGGGGQVEGGGGGGGGEGGRCTGCHPWRRISCSCRRWRTPPPGALAPPRGTTWRCGEEPIPASQLRDPDDQERGDRNMDRDSADDAAQGSVAEISTIAKEVDKVNQIITNCIDALKSESTSFAGAPPPGVVSMATGGDPQLVMSSSAERRCSPSSLGGGRGGSFLSPAYKGRGSGSRPALQRHHSVEAPPIKRGSASSGGSLRSPRSLRSVSTVTPAAVILRAEAERAAARQQQHQSEHHRHSYPPHSPPLGTPRGGPQMPLDPSQRRPPLLEPLALARQRELSYTQLSPEDYQEYQDYPEGGSSEASSPEMSCGGGALGLWERFRFHRKRPRHQGDEYLAAGHALRRKVQFARDEDLHDILDYWKGVSAQQKT</sequence>
<feature type="transmembrane region" description="Helical" evidence="4">
    <location>
        <begin position="325"/>
        <end position="347"/>
    </location>
</feature>
<feature type="region of interest" description="Disordered" evidence="3">
    <location>
        <begin position="413"/>
        <end position="461"/>
    </location>
</feature>
<dbReference type="InterPro" id="IPR055106">
    <property type="entry name" value="ELFN_Fn3"/>
</dbReference>
<feature type="compositionally biased region" description="Low complexity" evidence="3">
    <location>
        <begin position="564"/>
        <end position="583"/>
    </location>
</feature>
<dbReference type="InterPro" id="IPR050541">
    <property type="entry name" value="LRR_TM_domain-containing"/>
</dbReference>
<dbReference type="SMART" id="SM00082">
    <property type="entry name" value="LRRCT"/>
    <property type="match status" value="1"/>
</dbReference>
<evidence type="ECO:0000256" key="2">
    <source>
        <dbReference type="ARBA" id="ARBA00022737"/>
    </source>
</evidence>
<feature type="region of interest" description="Disordered" evidence="3">
    <location>
        <begin position="192"/>
        <end position="215"/>
    </location>
</feature>
<dbReference type="Pfam" id="PF22986">
    <property type="entry name" value="Fn3_ELFN"/>
    <property type="match status" value="1"/>
</dbReference>
<dbReference type="GO" id="GO:0005886">
    <property type="term" value="C:plasma membrane"/>
    <property type="evidence" value="ECO:0007669"/>
    <property type="project" value="TreeGrafter"/>
</dbReference>
<feature type="region of interest" description="Disordered" evidence="3">
    <location>
        <begin position="596"/>
        <end position="640"/>
    </location>
</feature>
<keyword evidence="4" id="KW-0472">Membrane</keyword>
<feature type="compositionally biased region" description="Basic and acidic residues" evidence="3">
    <location>
        <begin position="437"/>
        <end position="454"/>
    </location>
</feature>
<dbReference type="InterPro" id="IPR001611">
    <property type="entry name" value="Leu-rich_rpt"/>
</dbReference>
<dbReference type="AlphaFoldDB" id="A0A8M1KCW8"/>
<dbReference type="PANTHER" id="PTHR24369">
    <property type="entry name" value="ANTIGEN BSP, PUTATIVE-RELATED"/>
    <property type="match status" value="1"/>
</dbReference>
<dbReference type="CTD" id="100144401"/>
<accession>A0A8M1KCW8</accession>
<evidence type="ECO:0000256" key="3">
    <source>
        <dbReference type="SAM" id="MobiDB-lite"/>
    </source>
</evidence>
<feature type="domain" description="LRRCT" evidence="5">
    <location>
        <begin position="81"/>
        <end position="126"/>
    </location>
</feature>
<evidence type="ECO:0000256" key="1">
    <source>
        <dbReference type="ARBA" id="ARBA00022614"/>
    </source>
</evidence>
<dbReference type="RefSeq" id="XP_042559749.1">
    <property type="nucleotide sequence ID" value="XM_042703815.1"/>
</dbReference>
<dbReference type="PANTHER" id="PTHR24369:SF204">
    <property type="entry name" value="PROTEIN PHOSPHATASE 1 REGULATORY SUBUNIT 29-RELATED"/>
    <property type="match status" value="1"/>
</dbReference>
<reference evidence="7" key="1">
    <citation type="submission" date="2025-08" db="UniProtKB">
        <authorList>
            <consortium name="RefSeq"/>
        </authorList>
    </citation>
    <scope>IDENTIFICATION</scope>
</reference>
<dbReference type="InterPro" id="IPR000483">
    <property type="entry name" value="Cys-rich_flank_reg_C"/>
</dbReference>
<evidence type="ECO:0000259" key="5">
    <source>
        <dbReference type="SMART" id="SM00082"/>
    </source>
</evidence>
<feature type="region of interest" description="Disordered" evidence="3">
    <location>
        <begin position="517"/>
        <end position="584"/>
    </location>
</feature>
<evidence type="ECO:0000313" key="6">
    <source>
        <dbReference type="Proteomes" id="UP000515152"/>
    </source>
</evidence>
<protein>
    <submittedName>
        <fullName evidence="7">LOW QUALITY PROTEIN: protein ELFN1</fullName>
    </submittedName>
</protein>